<dbReference type="OrthoDB" id="658187at2759"/>
<dbReference type="InterPro" id="IPR006867">
    <property type="entry name" value="DUF632"/>
</dbReference>
<feature type="compositionally biased region" description="Basic and acidic residues" evidence="1">
    <location>
        <begin position="315"/>
        <end position="325"/>
    </location>
</feature>
<name>A0A484MMJ1_9ASTE</name>
<feature type="domain" description="DUF632" evidence="2">
    <location>
        <begin position="382"/>
        <end position="696"/>
    </location>
</feature>
<feature type="compositionally biased region" description="Basic and acidic residues" evidence="1">
    <location>
        <begin position="288"/>
        <end position="304"/>
    </location>
</feature>
<evidence type="ECO:0000259" key="2">
    <source>
        <dbReference type="Pfam" id="PF04782"/>
    </source>
</evidence>
<protein>
    <recommendedName>
        <fullName evidence="6">DUF632 domain-containing protein</fullName>
    </recommendedName>
</protein>
<feature type="compositionally biased region" description="Low complexity" evidence="1">
    <location>
        <begin position="223"/>
        <end position="233"/>
    </location>
</feature>
<feature type="region of interest" description="Disordered" evidence="1">
    <location>
        <begin position="217"/>
        <end position="340"/>
    </location>
</feature>
<dbReference type="EMBL" id="OOIL02003946">
    <property type="protein sequence ID" value="VFQ90060.1"/>
    <property type="molecule type" value="Genomic_DNA"/>
</dbReference>
<evidence type="ECO:0008006" key="6">
    <source>
        <dbReference type="Google" id="ProtNLM"/>
    </source>
</evidence>
<organism evidence="4 5">
    <name type="scientific">Cuscuta campestris</name>
    <dbReference type="NCBI Taxonomy" id="132261"/>
    <lineage>
        <taxon>Eukaryota</taxon>
        <taxon>Viridiplantae</taxon>
        <taxon>Streptophyta</taxon>
        <taxon>Embryophyta</taxon>
        <taxon>Tracheophyta</taxon>
        <taxon>Spermatophyta</taxon>
        <taxon>Magnoliopsida</taxon>
        <taxon>eudicotyledons</taxon>
        <taxon>Gunneridae</taxon>
        <taxon>Pentapetalae</taxon>
        <taxon>asterids</taxon>
        <taxon>lamiids</taxon>
        <taxon>Solanales</taxon>
        <taxon>Convolvulaceae</taxon>
        <taxon>Cuscuteae</taxon>
        <taxon>Cuscuta</taxon>
        <taxon>Cuscuta subgen. Grammica</taxon>
        <taxon>Cuscuta sect. Cleistogrammica</taxon>
    </lineage>
</organism>
<evidence type="ECO:0000313" key="5">
    <source>
        <dbReference type="Proteomes" id="UP000595140"/>
    </source>
</evidence>
<evidence type="ECO:0000259" key="3">
    <source>
        <dbReference type="Pfam" id="PF04783"/>
    </source>
</evidence>
<evidence type="ECO:0000313" key="4">
    <source>
        <dbReference type="EMBL" id="VFQ90060.1"/>
    </source>
</evidence>
<dbReference type="PANTHER" id="PTHR21450:SF41">
    <property type="entry name" value="RNA POLYMERASE SUBUNIT BETA, PUTATIVE (DUF630 AND DUF632)-RELATED"/>
    <property type="match status" value="1"/>
</dbReference>
<dbReference type="Proteomes" id="UP000595140">
    <property type="component" value="Unassembled WGS sequence"/>
</dbReference>
<reference evidence="4 5" key="1">
    <citation type="submission" date="2018-04" db="EMBL/GenBank/DDBJ databases">
        <authorList>
            <person name="Vogel A."/>
        </authorList>
    </citation>
    <scope>NUCLEOTIDE SEQUENCE [LARGE SCALE GENOMIC DNA]</scope>
</reference>
<proteinExistence type="predicted"/>
<dbReference type="PANTHER" id="PTHR21450">
    <property type="entry name" value="PROTEIN ALTERED PHOSPHATE STARVATION RESPONSE 1"/>
    <property type="match status" value="1"/>
</dbReference>
<feature type="compositionally biased region" description="Basic and acidic residues" evidence="1">
    <location>
        <begin position="266"/>
        <end position="275"/>
    </location>
</feature>
<dbReference type="Pfam" id="PF04783">
    <property type="entry name" value="DUF630"/>
    <property type="match status" value="1"/>
</dbReference>
<gene>
    <name evidence="4" type="ORF">CCAM_LOCUS31836</name>
</gene>
<dbReference type="AlphaFoldDB" id="A0A484MMJ1"/>
<dbReference type="InterPro" id="IPR006868">
    <property type="entry name" value="DUF630"/>
</dbReference>
<evidence type="ECO:0000256" key="1">
    <source>
        <dbReference type="SAM" id="MobiDB-lite"/>
    </source>
</evidence>
<dbReference type="Pfam" id="PF04782">
    <property type="entry name" value="DUF632"/>
    <property type="match status" value="1"/>
</dbReference>
<accession>A0A484MMJ1</accession>
<sequence>MGCTSSKLDDLPAVALCRERCAFLDEAIHQRYAMAEAHVAYLHSLKSVGASLHRLFNLDLDASFSSSDGPPSSPPLKADIKPPHPHAAVYHHHSSSGSHLHFHSDSEEDDQDDECSHSDSLHHHHHQSETPYAADDPDALYSSSPLASTSGTFMHMNFMRNQSTPSVTYQQRPMAADTVRMGDISSSSPSSSYHPHPNPSLISSFYNYAGGGFFGASQPVHRSSQPASSASKQTPPPPPPPTGSAWDFLNPFESVDNFYRPYSPSRDSREVREEEGIPDLEEDDSEQEVVKKVHVDHKFVDGGRHHGGSYSNKVASKDEDDKPSDPESLYQGARPTVSAQNDPVEYEVHVVDKKVVDDPGTSEDHKNVRGFTARGCFNGDSDVMREIQLQFERASESGSELAKILEVGKLPYNRKHSAYQASSKMLHAFTPSLFVLSSQPSTSKGAGGDKSDPALFNVEGEVSSLRSKSLSSTLQKLYLWEKKLYEEVKVEEKMRVIHDKKSQRLKRLAEKGAETHRVDVTRTLVKSLSTKIRIAIQIVDKISEKINKLRDEELWPQLNEFILGLTKMWKSMLECHQNQCHAIVEAKRLDAIANKKQFSDAHLEATLHLEHNLLNWTLRFSCWISAQRGYIRALNHWLMKCLLYVPEETPDGIVPFSPGRIGAPPVFVICNHWAQSLDRVSEKEVVDSMRDFATNVLHMWE</sequence>
<feature type="region of interest" description="Disordered" evidence="1">
    <location>
        <begin position="64"/>
        <end position="143"/>
    </location>
</feature>
<feature type="domain" description="DUF630" evidence="3">
    <location>
        <begin position="1"/>
        <end position="56"/>
    </location>
</feature>
<keyword evidence="5" id="KW-1185">Reference proteome</keyword>
<feature type="compositionally biased region" description="Acidic residues" evidence="1">
    <location>
        <begin position="276"/>
        <end position="287"/>
    </location>
</feature>